<evidence type="ECO:0000256" key="6">
    <source>
        <dbReference type="SAM" id="MobiDB-lite"/>
    </source>
</evidence>
<dbReference type="Proteomes" id="UP000282433">
    <property type="component" value="Chromosome"/>
</dbReference>
<keyword evidence="1" id="KW-0963">Cytoplasm</keyword>
<feature type="coiled-coil region" evidence="5">
    <location>
        <begin position="166"/>
        <end position="193"/>
    </location>
</feature>
<dbReference type="InterPro" id="IPR032520">
    <property type="entry name" value="MukB_hinge"/>
</dbReference>
<keyword evidence="3" id="KW-0226">DNA condensation</keyword>
<keyword evidence="2" id="KW-0159">Chromosome partition</keyword>
<proteinExistence type="predicted"/>
<keyword evidence="4" id="KW-0238">DNA-binding</keyword>
<dbReference type="GO" id="GO:0003677">
    <property type="term" value="F:DNA binding"/>
    <property type="evidence" value="ECO:0007669"/>
    <property type="project" value="UniProtKB-KW"/>
</dbReference>
<evidence type="ECO:0000313" key="9">
    <source>
        <dbReference type="Proteomes" id="UP000282433"/>
    </source>
</evidence>
<feature type="region of interest" description="Disordered" evidence="6">
    <location>
        <begin position="255"/>
        <end position="285"/>
    </location>
</feature>
<name>A0A3S4IXD7_KLEPN</name>
<dbReference type="GO" id="GO:0007059">
    <property type="term" value="P:chromosome segregation"/>
    <property type="evidence" value="ECO:0007669"/>
    <property type="project" value="UniProtKB-KW"/>
</dbReference>
<dbReference type="PANTHER" id="PTHR42963">
    <property type="entry name" value="CHROMOSOME PARTITION PROTEIN MUKB"/>
    <property type="match status" value="1"/>
</dbReference>
<reference evidence="8 9" key="1">
    <citation type="submission" date="2018-12" db="EMBL/GenBank/DDBJ databases">
        <authorList>
            <consortium name="Pathogen Informatics"/>
        </authorList>
    </citation>
    <scope>NUCLEOTIDE SEQUENCE [LARGE SCALE GENOMIC DNA]</scope>
    <source>
        <strain evidence="8 9">NCTC13635</strain>
    </source>
</reference>
<evidence type="ECO:0000259" key="7">
    <source>
        <dbReference type="Pfam" id="PF16330"/>
    </source>
</evidence>
<organism evidence="8 9">
    <name type="scientific">Klebsiella pneumoniae</name>
    <dbReference type="NCBI Taxonomy" id="573"/>
    <lineage>
        <taxon>Bacteria</taxon>
        <taxon>Pseudomonadati</taxon>
        <taxon>Pseudomonadota</taxon>
        <taxon>Gammaproteobacteria</taxon>
        <taxon>Enterobacterales</taxon>
        <taxon>Enterobacteriaceae</taxon>
        <taxon>Klebsiella/Raoultella group</taxon>
        <taxon>Klebsiella</taxon>
        <taxon>Klebsiella pneumoniae complex</taxon>
    </lineage>
</organism>
<protein>
    <submittedName>
        <fullName evidence="8">Chromosome partition protein MukB</fullName>
    </submittedName>
</protein>
<dbReference type="GO" id="GO:0005737">
    <property type="term" value="C:cytoplasm"/>
    <property type="evidence" value="ECO:0007669"/>
    <property type="project" value="TreeGrafter"/>
</dbReference>
<feature type="domain" description="MukB hinge" evidence="7">
    <location>
        <begin position="9"/>
        <end position="79"/>
    </location>
</feature>
<dbReference type="GO" id="GO:0030261">
    <property type="term" value="P:chromosome condensation"/>
    <property type="evidence" value="ECO:0007669"/>
    <property type="project" value="UniProtKB-KW"/>
</dbReference>
<evidence type="ECO:0000256" key="5">
    <source>
        <dbReference type="SAM" id="Coils"/>
    </source>
</evidence>
<evidence type="ECO:0000256" key="3">
    <source>
        <dbReference type="ARBA" id="ARBA00023067"/>
    </source>
</evidence>
<evidence type="ECO:0000256" key="4">
    <source>
        <dbReference type="ARBA" id="ARBA00023125"/>
    </source>
</evidence>
<feature type="compositionally biased region" description="Low complexity" evidence="6">
    <location>
        <begin position="257"/>
        <end position="270"/>
    </location>
</feature>
<dbReference type="PANTHER" id="PTHR42963:SF1">
    <property type="entry name" value="DUF4476 DOMAIN-CONTAINING PROTEIN"/>
    <property type="match status" value="1"/>
</dbReference>
<dbReference type="Gene3D" id="1.20.58.850">
    <property type="match status" value="1"/>
</dbReference>
<dbReference type="AlphaFoldDB" id="A0A3S4IXD7"/>
<evidence type="ECO:0000256" key="1">
    <source>
        <dbReference type="ARBA" id="ARBA00022490"/>
    </source>
</evidence>
<dbReference type="InterPro" id="IPR050308">
    <property type="entry name" value="MukB/SMC"/>
</dbReference>
<accession>A0A3S4IXD7</accession>
<evidence type="ECO:0000256" key="2">
    <source>
        <dbReference type="ARBA" id="ARBA00022829"/>
    </source>
</evidence>
<sequence>MRDWKIARKNLYLIEGDPQSFDDSVFSVDELEKSGGGEDLPIASGVIRASRRWPLFGRAARENRIETLHAERESLSERFCDPVVRCAETQRLHQAFSRFIGSHLAVAFEDDPEEEIRKLNSRRGELERALSAHESDNQQNRVAVRAGERGRVGAQPPAARLNLLADDTLADRVDEIQERLDEAQEAARFIQQHGNQLAKLEPIVSVLQSDPEQFEQLKEDYAYAQQTQRDARQQAFCPGGSCAAQGPLQLLRFGGNAQRQQRSQREAAPASGGRRSPNAAARATRCVPMRRSLVSTIRCWPR</sequence>
<evidence type="ECO:0000313" key="8">
    <source>
        <dbReference type="EMBL" id="VEB07069.1"/>
    </source>
</evidence>
<keyword evidence="5" id="KW-0175">Coiled coil</keyword>
<gene>
    <name evidence="8" type="primary">mukB_6</name>
    <name evidence="8" type="ORF">NCTC13635_06499</name>
</gene>
<dbReference type="Pfam" id="PF16330">
    <property type="entry name" value="MukB_hinge"/>
    <property type="match status" value="1"/>
</dbReference>
<dbReference type="EMBL" id="LR134162">
    <property type="protein sequence ID" value="VEB07069.1"/>
    <property type="molecule type" value="Genomic_DNA"/>
</dbReference>